<evidence type="ECO:0000313" key="2">
    <source>
        <dbReference type="EMBL" id="WED63282.1"/>
    </source>
</evidence>
<feature type="chain" id="PRO_5041964562" evidence="1">
    <location>
        <begin position="25"/>
        <end position="398"/>
    </location>
</feature>
<dbReference type="RefSeq" id="WP_330928634.1">
    <property type="nucleotide sequence ID" value="NZ_CP119075.1"/>
</dbReference>
<protein>
    <submittedName>
        <fullName evidence="2">DUF4861 family protein</fullName>
    </submittedName>
</protein>
<proteinExistence type="predicted"/>
<name>A0AAE9ZSC0_9BACT</name>
<organism evidence="2 3">
    <name type="scientific">Synoicihabitans lomoniglobus</name>
    <dbReference type="NCBI Taxonomy" id="2909285"/>
    <lineage>
        <taxon>Bacteria</taxon>
        <taxon>Pseudomonadati</taxon>
        <taxon>Verrucomicrobiota</taxon>
        <taxon>Opitutia</taxon>
        <taxon>Opitutales</taxon>
        <taxon>Opitutaceae</taxon>
        <taxon>Synoicihabitans</taxon>
    </lineage>
</organism>
<dbReference type="Pfam" id="PF16153">
    <property type="entry name" value="DUF4861"/>
    <property type="match status" value="1"/>
</dbReference>
<sequence length="398" mass="43456">MLRRNSVVLLLAALVLPPVGPAAAEHFLVTVSHDLPDARPGAVISVPVAAVRARLPDLQFDHVQVRRADTGALLPFQITNFTPNVRPAQYDDLLWQYDFAAGEGSATFVVETTDTVVPPFQPRVFARHVPERLDDFAWENDRMAHRAYGARLNTAEAGGSQLRSAGLDFWVKRVRYLVVDRWYLKGHDAYHIDSGEGLDLYSVGSNSGVGGTVWWNQGEVQSAGNWQAARVLANGPIRAVFELDYAPITHAGVTITETKRFTVDAGRHLDRIESRFTVRGGDAVTIGVGLTRRDELTPEVVMDVPHGVLSNWSHYPDEHGELGTGVVMDPRQLTGSGSDDTNDYLLATVSDGTVLTVYAGGGGTLSGDFSDRAAWERYLQSFARRLAAPLTLTLDPAD</sequence>
<evidence type="ECO:0000313" key="3">
    <source>
        <dbReference type="Proteomes" id="UP001218638"/>
    </source>
</evidence>
<accession>A0AAE9ZSC0</accession>
<keyword evidence="1" id="KW-0732">Signal</keyword>
<dbReference type="InterPro" id="IPR032342">
    <property type="entry name" value="DUF4861"/>
</dbReference>
<evidence type="ECO:0000256" key="1">
    <source>
        <dbReference type="SAM" id="SignalP"/>
    </source>
</evidence>
<feature type="signal peptide" evidence="1">
    <location>
        <begin position="1"/>
        <end position="24"/>
    </location>
</feature>
<reference evidence="2" key="1">
    <citation type="submission" date="2023-03" db="EMBL/GenBank/DDBJ databases">
        <title>Lomoglobus Profundus gen. nov., sp. nov., a novel member of the phylum Verrucomicrobia, isolated from deep-marine sediment of South China Sea.</title>
        <authorList>
            <person name="Ahmad T."/>
            <person name="Ishaq S.E."/>
            <person name="Wang F."/>
        </authorList>
    </citation>
    <scope>NUCLEOTIDE SEQUENCE</scope>
    <source>
        <strain evidence="2">LMO-M01</strain>
    </source>
</reference>
<keyword evidence="3" id="KW-1185">Reference proteome</keyword>
<dbReference type="Proteomes" id="UP001218638">
    <property type="component" value="Chromosome"/>
</dbReference>
<dbReference type="AlphaFoldDB" id="A0AAE9ZSC0"/>
<dbReference type="EMBL" id="CP119075">
    <property type="protein sequence ID" value="WED63282.1"/>
    <property type="molecule type" value="Genomic_DNA"/>
</dbReference>
<gene>
    <name evidence="2" type="ORF">PXH66_13170</name>
</gene>
<dbReference type="KEGG" id="slom:PXH66_13170"/>